<reference evidence="3 4" key="1">
    <citation type="submission" date="2016-10" db="EMBL/GenBank/DDBJ databases">
        <authorList>
            <person name="de Groot N.N."/>
        </authorList>
    </citation>
    <scope>NUCLEOTIDE SEQUENCE [LARGE SCALE GENOMIC DNA]</scope>
    <source>
        <strain evidence="3 4">DSM 23031</strain>
    </source>
</reference>
<dbReference type="SUPFAM" id="SSF51735">
    <property type="entry name" value="NAD(P)-binding Rossmann-fold domains"/>
    <property type="match status" value="1"/>
</dbReference>
<evidence type="ECO:0000256" key="1">
    <source>
        <dbReference type="ARBA" id="ARBA00023002"/>
    </source>
</evidence>
<sequence>MNISFIGAGNVASNLGGLFVKSGYLVKYGTPRPNGDQLSVAEACEWGDIVCFAIPYFAMDEVLTTNKSRLKGKIVIDITNAINPEDWSPIFLGDDSSGEQTARLLPESKVVKAFNTIFADVMTTEKQSIGGHKLTALIASDDSEAAGIIKTLADNIGFEGMIVGGIKNARYLEAIAHLNIAIATAGRGTDTGFAYLQRKS</sequence>
<dbReference type="InterPro" id="IPR036291">
    <property type="entry name" value="NAD(P)-bd_dom_sf"/>
</dbReference>
<dbReference type="PANTHER" id="PTHR14239">
    <property type="entry name" value="DUDULIN-RELATED"/>
    <property type="match status" value="1"/>
</dbReference>
<gene>
    <name evidence="3" type="ORF">SAMN05421593_2668</name>
</gene>
<organism evidence="3 4">
    <name type="scientific">Chryseobacterium culicis</name>
    <dbReference type="NCBI Taxonomy" id="680127"/>
    <lineage>
        <taxon>Bacteria</taxon>
        <taxon>Pseudomonadati</taxon>
        <taxon>Bacteroidota</taxon>
        <taxon>Flavobacteriia</taxon>
        <taxon>Flavobacteriales</taxon>
        <taxon>Weeksellaceae</taxon>
        <taxon>Chryseobacterium group</taxon>
        <taxon>Chryseobacterium</taxon>
    </lineage>
</organism>
<dbReference type="InterPro" id="IPR051267">
    <property type="entry name" value="STEAP_metalloreductase"/>
</dbReference>
<dbReference type="Pfam" id="PF03807">
    <property type="entry name" value="F420_oxidored"/>
    <property type="match status" value="1"/>
</dbReference>
<evidence type="ECO:0000313" key="3">
    <source>
        <dbReference type="EMBL" id="SEH34648.1"/>
    </source>
</evidence>
<dbReference type="InterPro" id="IPR028939">
    <property type="entry name" value="P5C_Rdtase_cat_N"/>
</dbReference>
<feature type="domain" description="Pyrroline-5-carboxylate reductase catalytic N-terminal" evidence="2">
    <location>
        <begin position="3"/>
        <end position="80"/>
    </location>
</feature>
<proteinExistence type="predicted"/>
<dbReference type="RefSeq" id="WP_089692724.1">
    <property type="nucleotide sequence ID" value="NZ_FNWQ01000003.1"/>
</dbReference>
<dbReference type="GO" id="GO:0016491">
    <property type="term" value="F:oxidoreductase activity"/>
    <property type="evidence" value="ECO:0007669"/>
    <property type="project" value="UniProtKB-KW"/>
</dbReference>
<accession>A0A1H6HKB1</accession>
<dbReference type="Proteomes" id="UP000198561">
    <property type="component" value="Unassembled WGS sequence"/>
</dbReference>
<protein>
    <recommendedName>
        <fullName evidence="2">Pyrroline-5-carboxylate reductase catalytic N-terminal domain-containing protein</fullName>
    </recommendedName>
</protein>
<dbReference type="AlphaFoldDB" id="A0A1H6HKB1"/>
<evidence type="ECO:0000259" key="2">
    <source>
        <dbReference type="Pfam" id="PF03807"/>
    </source>
</evidence>
<dbReference type="STRING" id="680127.SAMN05421593_2668"/>
<dbReference type="OrthoDB" id="663900at2"/>
<name>A0A1H6HKB1_CHRCI</name>
<dbReference type="Gene3D" id="3.40.50.720">
    <property type="entry name" value="NAD(P)-binding Rossmann-like Domain"/>
    <property type="match status" value="1"/>
</dbReference>
<evidence type="ECO:0000313" key="4">
    <source>
        <dbReference type="Proteomes" id="UP000198561"/>
    </source>
</evidence>
<dbReference type="PANTHER" id="PTHR14239:SF10">
    <property type="entry name" value="REDUCTASE"/>
    <property type="match status" value="1"/>
</dbReference>
<keyword evidence="1" id="KW-0560">Oxidoreductase</keyword>
<dbReference type="EMBL" id="FNWQ01000003">
    <property type="protein sequence ID" value="SEH34648.1"/>
    <property type="molecule type" value="Genomic_DNA"/>
</dbReference>